<organism evidence="2 3">
    <name type="scientific">Achromobacter spanius</name>
    <dbReference type="NCBI Taxonomy" id="217203"/>
    <lineage>
        <taxon>Bacteria</taxon>
        <taxon>Pseudomonadati</taxon>
        <taxon>Pseudomonadota</taxon>
        <taxon>Betaproteobacteria</taxon>
        <taxon>Burkholderiales</taxon>
        <taxon>Alcaligenaceae</taxon>
        <taxon>Achromobacter</taxon>
    </lineage>
</organism>
<comment type="caution">
    <text evidence="2">The sequence shown here is derived from an EMBL/GenBank/DDBJ whole genome shotgun (WGS) entry which is preliminary data.</text>
</comment>
<evidence type="ECO:0000256" key="1">
    <source>
        <dbReference type="SAM" id="Phobius"/>
    </source>
</evidence>
<evidence type="ECO:0000313" key="2">
    <source>
        <dbReference type="EMBL" id="MDH0736947.1"/>
    </source>
</evidence>
<reference evidence="2" key="1">
    <citation type="submission" date="2022-09" db="EMBL/GenBank/DDBJ databases">
        <title>Intensive care unit water sources are persistently colonized with multi-drug resistant bacteria and are the site of extensive horizontal gene transfer of antibiotic resistance genes.</title>
        <authorList>
            <person name="Diorio-Toth L."/>
        </authorList>
    </citation>
    <scope>NUCLEOTIDE SEQUENCE</scope>
    <source>
        <strain evidence="2">GD03843</strain>
    </source>
</reference>
<accession>A0AA42LP54</accession>
<dbReference type="Proteomes" id="UP001161094">
    <property type="component" value="Unassembled WGS sequence"/>
</dbReference>
<sequence length="263" mass="27105">MYNTDKPTREELPTSAQLKRSTFIAAVSAAFLLVTIVLPSEYGIDPTRIGRLLGLTEMGQIKTQLAAEAAADGASDGASASGGADQKAVLNRLERIETLLSRGAVPNATAAGLAAPGASDAPAAPVKPAPTVAVNTQPVPTTPPAVTASSGAAASKKVAGRSDEVSFQLAPGQGAEIKLVMKEGAQAKFSWASKGGSVNFDTHGDTKGKSISYEKGRGVDADDGVLEAAFDGNHGWFWRNRNGATVTVTLKTNGDYAEIRRVL</sequence>
<dbReference type="EMBL" id="JAOCDZ010000009">
    <property type="protein sequence ID" value="MDH0736947.1"/>
    <property type="molecule type" value="Genomic_DNA"/>
</dbReference>
<gene>
    <name evidence="2" type="ORF">N5D93_14110</name>
</gene>
<feature type="transmembrane region" description="Helical" evidence="1">
    <location>
        <begin position="21"/>
        <end position="38"/>
    </location>
</feature>
<name>A0AA42LP54_9BURK</name>
<evidence type="ECO:0000313" key="3">
    <source>
        <dbReference type="Proteomes" id="UP001161094"/>
    </source>
</evidence>
<dbReference type="RefSeq" id="WP_207472377.1">
    <property type="nucleotide sequence ID" value="NZ_JAOCDZ010000009.1"/>
</dbReference>
<keyword evidence="1" id="KW-0472">Membrane</keyword>
<protein>
    <submittedName>
        <fullName evidence="2">Transmembrane anchor protein</fullName>
    </submittedName>
</protein>
<keyword evidence="1" id="KW-1133">Transmembrane helix</keyword>
<keyword evidence="1 2" id="KW-0812">Transmembrane</keyword>
<dbReference type="AlphaFoldDB" id="A0AA42LP54"/>
<proteinExistence type="predicted"/>